<evidence type="ECO:0000256" key="2">
    <source>
        <dbReference type="ARBA" id="ARBA00022490"/>
    </source>
</evidence>
<evidence type="ECO:0000259" key="8">
    <source>
        <dbReference type="PROSITE" id="PS50021"/>
    </source>
</evidence>
<feature type="compositionally biased region" description="Low complexity" evidence="7">
    <location>
        <begin position="1"/>
        <end position="23"/>
    </location>
</feature>
<dbReference type="PROSITE" id="PS50021">
    <property type="entry name" value="CH"/>
    <property type="match status" value="2"/>
</dbReference>
<dbReference type="SMART" id="SM00243">
    <property type="entry name" value="GAS2"/>
    <property type="match status" value="1"/>
</dbReference>
<dbReference type="PANTHER" id="PTHR11915">
    <property type="entry name" value="SPECTRIN/FILAMIN RELATED CYTOSKELETAL PROTEIN"/>
    <property type="match status" value="1"/>
</dbReference>
<organism evidence="10 11">
    <name type="scientific">Catenaria anguillulae PL171</name>
    <dbReference type="NCBI Taxonomy" id="765915"/>
    <lineage>
        <taxon>Eukaryota</taxon>
        <taxon>Fungi</taxon>
        <taxon>Fungi incertae sedis</taxon>
        <taxon>Blastocladiomycota</taxon>
        <taxon>Blastocladiomycetes</taxon>
        <taxon>Blastocladiales</taxon>
        <taxon>Catenariaceae</taxon>
        <taxon>Catenaria</taxon>
    </lineage>
</organism>
<accession>A0A1Y2HQT2</accession>
<keyword evidence="4" id="KW-0009">Actin-binding</keyword>
<dbReference type="PROSITE" id="PS51460">
    <property type="entry name" value="GAR"/>
    <property type="match status" value="1"/>
</dbReference>
<dbReference type="GO" id="GO:0005856">
    <property type="term" value="C:cytoskeleton"/>
    <property type="evidence" value="ECO:0007669"/>
    <property type="project" value="UniProtKB-SubCell"/>
</dbReference>
<dbReference type="SUPFAM" id="SSF47576">
    <property type="entry name" value="Calponin-homology domain, CH-domain"/>
    <property type="match status" value="1"/>
</dbReference>
<dbReference type="Pfam" id="PF00307">
    <property type="entry name" value="CH"/>
    <property type="match status" value="2"/>
</dbReference>
<dbReference type="SMART" id="SM00033">
    <property type="entry name" value="CH"/>
    <property type="match status" value="2"/>
</dbReference>
<dbReference type="STRING" id="765915.A0A1Y2HQT2"/>
<comment type="caution">
    <text evidence="10">The sequence shown here is derived from an EMBL/GenBank/DDBJ whole genome shotgun (WGS) entry which is preliminary data.</text>
</comment>
<evidence type="ECO:0000313" key="10">
    <source>
        <dbReference type="EMBL" id="ORZ36043.1"/>
    </source>
</evidence>
<feature type="coiled-coil region" evidence="6">
    <location>
        <begin position="1069"/>
        <end position="1117"/>
    </location>
</feature>
<dbReference type="SUPFAM" id="SSF143575">
    <property type="entry name" value="GAS2 domain-like"/>
    <property type="match status" value="1"/>
</dbReference>
<feature type="coiled-coil region" evidence="6">
    <location>
        <begin position="2285"/>
        <end position="2312"/>
    </location>
</feature>
<dbReference type="Proteomes" id="UP000193411">
    <property type="component" value="Unassembled WGS sequence"/>
</dbReference>
<reference evidence="10 11" key="1">
    <citation type="submission" date="2016-07" db="EMBL/GenBank/DDBJ databases">
        <title>Pervasive Adenine N6-methylation of Active Genes in Fungi.</title>
        <authorList>
            <consortium name="DOE Joint Genome Institute"/>
            <person name="Mondo S.J."/>
            <person name="Dannebaum R.O."/>
            <person name="Kuo R.C."/>
            <person name="Labutti K."/>
            <person name="Haridas S."/>
            <person name="Kuo A."/>
            <person name="Salamov A."/>
            <person name="Ahrendt S.R."/>
            <person name="Lipzen A."/>
            <person name="Sullivan W."/>
            <person name="Andreopoulos W.B."/>
            <person name="Clum A."/>
            <person name="Lindquist E."/>
            <person name="Daum C."/>
            <person name="Ramamoorthy G.K."/>
            <person name="Gryganskyi A."/>
            <person name="Culley D."/>
            <person name="Magnuson J.K."/>
            <person name="James T.Y."/>
            <person name="O'Malley M.A."/>
            <person name="Stajich J.E."/>
            <person name="Spatafora J.W."/>
            <person name="Visel A."/>
            <person name="Grigoriev I.V."/>
        </authorList>
    </citation>
    <scope>NUCLEOTIDE SEQUENCE [LARGE SCALE GENOMIC DNA]</scope>
    <source>
        <strain evidence="10 11">PL171</strain>
    </source>
</reference>
<dbReference type="Gene3D" id="3.30.920.20">
    <property type="entry name" value="Gas2-like domain"/>
    <property type="match status" value="1"/>
</dbReference>
<dbReference type="EMBL" id="MCFL01000019">
    <property type="protein sequence ID" value="ORZ36043.1"/>
    <property type="molecule type" value="Genomic_DNA"/>
</dbReference>
<name>A0A1Y2HQT2_9FUNG</name>
<feature type="compositionally biased region" description="Basic residues" evidence="7">
    <location>
        <begin position="2616"/>
        <end position="2626"/>
    </location>
</feature>
<evidence type="ECO:0000259" key="9">
    <source>
        <dbReference type="PROSITE" id="PS51460"/>
    </source>
</evidence>
<dbReference type="OrthoDB" id="10017054at2759"/>
<feature type="region of interest" description="Disordered" evidence="7">
    <location>
        <begin position="2496"/>
        <end position="2638"/>
    </location>
</feature>
<protein>
    <recommendedName>
        <fullName evidence="12">Calponin homology domain-containing protein</fullName>
    </recommendedName>
</protein>
<evidence type="ECO:0000256" key="1">
    <source>
        <dbReference type="ARBA" id="ARBA00004245"/>
    </source>
</evidence>
<feature type="region of interest" description="Disordered" evidence="7">
    <location>
        <begin position="532"/>
        <end position="559"/>
    </location>
</feature>
<evidence type="ECO:0000256" key="5">
    <source>
        <dbReference type="ARBA" id="ARBA00023212"/>
    </source>
</evidence>
<dbReference type="InterPro" id="IPR036534">
    <property type="entry name" value="GAR_dom_sf"/>
</dbReference>
<feature type="compositionally biased region" description="Low complexity" evidence="7">
    <location>
        <begin position="30"/>
        <end position="52"/>
    </location>
</feature>
<keyword evidence="11" id="KW-1185">Reference proteome</keyword>
<feature type="domain" description="Calponin-homology (CH)" evidence="8">
    <location>
        <begin position="52"/>
        <end position="166"/>
    </location>
</feature>
<feature type="domain" description="GAR" evidence="9">
    <location>
        <begin position="2649"/>
        <end position="2724"/>
    </location>
</feature>
<keyword evidence="2" id="KW-0963">Cytoplasm</keyword>
<dbReference type="PROSITE" id="PS00019">
    <property type="entry name" value="ACTININ_1"/>
    <property type="match status" value="1"/>
</dbReference>
<evidence type="ECO:0000256" key="7">
    <source>
        <dbReference type="SAM" id="MobiDB-lite"/>
    </source>
</evidence>
<evidence type="ECO:0000256" key="6">
    <source>
        <dbReference type="SAM" id="Coils"/>
    </source>
</evidence>
<feature type="region of interest" description="Disordered" evidence="7">
    <location>
        <begin position="1"/>
        <end position="52"/>
    </location>
</feature>
<feature type="region of interest" description="Disordered" evidence="7">
    <location>
        <begin position="183"/>
        <end position="233"/>
    </location>
</feature>
<feature type="compositionally biased region" description="Polar residues" evidence="7">
    <location>
        <begin position="2592"/>
        <end position="2614"/>
    </location>
</feature>
<dbReference type="InterPro" id="IPR001589">
    <property type="entry name" value="Actinin_actin-bd_CS"/>
</dbReference>
<keyword evidence="3" id="KW-0677">Repeat</keyword>
<comment type="subcellular location">
    <subcellularLocation>
        <location evidence="1">Cytoplasm</location>
        <location evidence="1">Cytoskeleton</location>
    </subcellularLocation>
</comment>
<evidence type="ECO:0000313" key="11">
    <source>
        <dbReference type="Proteomes" id="UP000193411"/>
    </source>
</evidence>
<gene>
    <name evidence="10" type="ORF">BCR44DRAFT_147184</name>
</gene>
<evidence type="ECO:0000256" key="3">
    <source>
        <dbReference type="ARBA" id="ARBA00022737"/>
    </source>
</evidence>
<proteinExistence type="predicted"/>
<dbReference type="Gene3D" id="1.20.58.60">
    <property type="match status" value="2"/>
</dbReference>
<dbReference type="InterPro" id="IPR003108">
    <property type="entry name" value="GAR_dom"/>
</dbReference>
<feature type="compositionally biased region" description="Pro residues" evidence="7">
    <location>
        <begin position="224"/>
        <end position="233"/>
    </location>
</feature>
<sequence>MLASSSSSSSSIPNDNNNNNSTKMPPPPSASATASGSGSGSTETATATTATAAQQRTFTRWVNAKLALVGYTPAISDLATDLQDGLALLALVKALAPPPASDPHALAPERQKTVLRIHQILNVGKALKHVANVSGSPLPMVGPEDIVDGNLKLTLGLVWGLIVRFQLSAISFAFAAADTTHQDDNVPLVPAENDQVGGDDDKVHQDQGQDQDQEQSAAAAAPPTSKPLPPVPTDPQQALLQWVTLQLKPYTSILPTDLYPPANFASNWQSGHLFLALAYAIRPTPALLDLAAELGASSTSSPVTLLTRAFELAHTLLGIPQLLDPDDVVAQADEKSIVTYVSSMYLAANQDASTLPEVPASLLLTHRASVASLATSSTSPPSTPVLLSSSTSSSSATLAASDLTPAARDLRLVAGELAALRRAIKRVAVDYPELGARHQAIEAATRRLDDKLRPQLDQAVEAVQSEGLGVWSHLAEKAKAYADDCGVQIKRAAHGCAVERLIQDFYEDCDACHAWLKDSSLALAVQTQKAQALTSPPPSSSSSSSSSDQASPAPFTTPGQLADLVATTKDLDKWIQVMTAHLTEFTATLDSLGATARNIQSHVGDSSRFADAVAQVQSRESQVTQAWSQFKSQYEHLQSQLAPSSLAHQVADMAAQVVHAVDDLDGIRAELGAQGGDEAVLAAKLEQILSQVHAWRADARVLSPELVTQHPPSTGLLHVVTRLEADVAAVQAQLASQGVRAKQKALVDEWATVGKYAAQVKDNVAQLTWKLSVHGPGGDLLDGQVASALAASAQTVATTAATLAGYEARVVRKLEARSRALLSASPGDAGSELAGTMREALATWKEAMAAFAHVRDGHALNAWVVDALRQLARVEARVAQVAEVVAVQAGKRRSVLAMVPADWNAAMQAGSGGDSDKAKAGAGGGMDLAGLVQTVADVTVDLDQVLVEYPEIGGMEAVREEYERVASKLEKARKIIDTLGARRAAAARMESITSLVSQVSESMSSITARLAMARADLLAVPDPLASAIDADSQLTPLRTVLTGARDQVTEARQWLAQADGIRVKGVDVVSGAEDEARALVDQADQALAECVVRLREIDTKLDKVREVSRVLDEAERALRLVRVADSDNASSVAKAGELLATLVKAQVPSVVAPRYSALDQVHKLFATYLDLITTLSNQTSVELHVHLDKINAHLPTRDQHAKYDMQASAAREAQQEASDQVSAWVHKINEFVSTPDSDNVAIFGDQLKEAKQQVMQLAMDAADAVDQRQVAIELVLRVIETGEAAGKLRLRVSQDSGAHGAETAKQEVAAWMQGAEDLIPLFAPLQASVGELETELRKLEHRVSAVKAQEDASQRLDEIETGLVPSLAAMVAQARDAVEDYLADMYLVPQATAVLLPQVADQVVAAVQPVQVELVDDRFATCAESLALVKSKLDQLIQDAESLRKLGTTAHAYVSAAAAVHALSVQAQAAIDAVSPAPDCAVNKRSVEMMRSELQALKSSHAGIVESSVKMGNALDQVHALLKQLDEDLDQAATERHVRGLHSAFESQADAVMAVVNDLQSQLTKLLDARSSSTSSLATQTAAELAALDEIAGRLESIKSDISSLVSLGSGHPELSGTVYAANIKERENSIQLSLSALLELHTTVTSTKQHEHKVGNWHVRCSEVTSRLSGLLDQFKKIDVNLDNVDAAQQQVAHVQDALDATLADVAVLKKEGHGDVTTLSTLAMLLSRKSIVVQQSLTECIRVRDLMVAATKLTEDIESCASQVTAIDALDQLEPVSAQVEAFDESLKHLVESEAMYVIANEANSEMVNMLFNELQRSLTALTLGVDARRKMLEQSAVMSTLRVQVDEFVAKIRAGVVIEPPAAMARDSYATIAKSYNDSIRRATATLEGMRETYDSITASANASLEKLQSVAPLQALLAEVSGEWTRARESIKQHAEKLGATTSLGELFARLDRVSGEVDRILELVKAVQDDTTEAGMATVQQVVREFTPLKEETAMVVGVFNKLRETHAGAIQAHLAGFEAFSDELQARVDATHKELTATQAALFKASQLLASCAELQEQCEVILETATERQETLANDLFYSMELVDAELFVKAALTVHQNATGDVARLRALRERLAGNEVSELEYISASFKERVASAIDAVDDALARLDAATKSETDQIDTLKRVYSHMRATQQIVVWLAAARGALATLTTSTSATSSGRGPVLQLGAVEEIRGKMVNFAPTIDMYTNMAAEVVAAVDHEVIRSRTLRVTTEWDELNARVDQLAKRAVEETLVVEFHALCDEMEEVMQMYRREVQTISRDAEQIDNEDEHEEMTRKLRQFGGVISETLDPQVERLNTILGSEQVTDDVVSQEELKERHAFVVNQIQSLQELVTQRIDLIQATQQTKAAFEIFGEISKLMASSQSLLDEIRVDQVALLDIDRTVAAVQQRHSHYANNINRLFEMVNRMPLREQVVARRDLLQQQWEYVGQDVAQMVRDLELRKKLLLARMEREREDQQSAMSMRGGGSKSPAPTTNVRSFLPRPTTPGQSMSNGFNGGGGSGLPAPSRLPTPSLAHPTPISSSLRPKTPPASKVARSHLRTPPPPMPTSNSRLLSPSTTPRLGSSNSLSVPNHHHQQQRHRSTTPTPPHSVLVSTRSNATPRHIYYRPDPHDAMDTRVAEIINDVGAFVKIKRQGPGKYMFGDIEGKVINCKLVNNNVVVRVGGGWKDLREYLLELDVANLIVKSETVTASRISYAVE</sequence>
<dbReference type="GO" id="GO:0008017">
    <property type="term" value="F:microtubule binding"/>
    <property type="evidence" value="ECO:0007669"/>
    <property type="project" value="InterPro"/>
</dbReference>
<dbReference type="Gene3D" id="1.10.418.10">
    <property type="entry name" value="Calponin-like domain"/>
    <property type="match status" value="2"/>
</dbReference>
<dbReference type="InterPro" id="IPR001715">
    <property type="entry name" value="CH_dom"/>
</dbReference>
<evidence type="ECO:0008006" key="12">
    <source>
        <dbReference type="Google" id="ProtNLM"/>
    </source>
</evidence>
<keyword evidence="6" id="KW-0175">Coiled coil</keyword>
<keyword evidence="5" id="KW-0206">Cytoskeleton</keyword>
<dbReference type="Pfam" id="PF02187">
    <property type="entry name" value="GAS2"/>
    <property type="match status" value="1"/>
</dbReference>
<feature type="domain" description="Calponin-homology (CH)" evidence="8">
    <location>
        <begin position="233"/>
        <end position="349"/>
    </location>
</feature>
<feature type="compositionally biased region" description="Low complexity" evidence="7">
    <location>
        <begin position="208"/>
        <end position="223"/>
    </location>
</feature>
<dbReference type="InterPro" id="IPR036872">
    <property type="entry name" value="CH_dom_sf"/>
</dbReference>
<dbReference type="GO" id="GO:0003779">
    <property type="term" value="F:actin binding"/>
    <property type="evidence" value="ECO:0007669"/>
    <property type="project" value="UniProtKB-KW"/>
</dbReference>
<evidence type="ECO:0000256" key="4">
    <source>
        <dbReference type="ARBA" id="ARBA00023203"/>
    </source>
</evidence>